<evidence type="ECO:0000313" key="4">
    <source>
        <dbReference type="EnsemblPlants" id="PAC:32952454.CDS.1"/>
    </source>
</evidence>
<name>A0A2K1IB37_PHYPA</name>
<dbReference type="PROSITE" id="PS00018">
    <property type="entry name" value="EF_HAND_1"/>
    <property type="match status" value="2"/>
</dbReference>
<evidence type="ECO:0000256" key="1">
    <source>
        <dbReference type="ARBA" id="ARBA00022837"/>
    </source>
</evidence>
<dbReference type="Gramene" id="Pp3c27_7790V3.1">
    <property type="protein sequence ID" value="PAC:32952454.CDS.1"/>
    <property type="gene ID" value="Pp3c27_7790"/>
</dbReference>
<evidence type="ECO:0000313" key="5">
    <source>
        <dbReference type="Proteomes" id="UP000006727"/>
    </source>
</evidence>
<dbReference type="InterPro" id="IPR002048">
    <property type="entry name" value="EF_hand_dom"/>
</dbReference>
<evidence type="ECO:0000259" key="2">
    <source>
        <dbReference type="PROSITE" id="PS50222"/>
    </source>
</evidence>
<reference evidence="3 5" key="1">
    <citation type="journal article" date="2008" name="Science">
        <title>The Physcomitrella genome reveals evolutionary insights into the conquest of land by plants.</title>
        <authorList>
            <person name="Rensing S."/>
            <person name="Lang D."/>
            <person name="Zimmer A."/>
            <person name="Terry A."/>
            <person name="Salamov A."/>
            <person name="Shapiro H."/>
            <person name="Nishiyama T."/>
            <person name="Perroud P.-F."/>
            <person name="Lindquist E."/>
            <person name="Kamisugi Y."/>
            <person name="Tanahashi T."/>
            <person name="Sakakibara K."/>
            <person name="Fujita T."/>
            <person name="Oishi K."/>
            <person name="Shin-I T."/>
            <person name="Kuroki Y."/>
            <person name="Toyoda A."/>
            <person name="Suzuki Y."/>
            <person name="Hashimoto A."/>
            <person name="Yamaguchi K."/>
            <person name="Sugano A."/>
            <person name="Kohara Y."/>
            <person name="Fujiyama A."/>
            <person name="Anterola A."/>
            <person name="Aoki S."/>
            <person name="Ashton N."/>
            <person name="Barbazuk W.B."/>
            <person name="Barker E."/>
            <person name="Bennetzen J."/>
            <person name="Bezanilla M."/>
            <person name="Blankenship R."/>
            <person name="Cho S.H."/>
            <person name="Dutcher S."/>
            <person name="Estelle M."/>
            <person name="Fawcett J.A."/>
            <person name="Gundlach H."/>
            <person name="Hanada K."/>
            <person name="Heyl A."/>
            <person name="Hicks K.A."/>
            <person name="Hugh J."/>
            <person name="Lohr M."/>
            <person name="Mayer K."/>
            <person name="Melkozernov A."/>
            <person name="Murata T."/>
            <person name="Nelson D."/>
            <person name="Pils B."/>
            <person name="Prigge M."/>
            <person name="Reiss B."/>
            <person name="Renner T."/>
            <person name="Rombauts S."/>
            <person name="Rushton P."/>
            <person name="Sanderfoot A."/>
            <person name="Schween G."/>
            <person name="Shiu S.-H."/>
            <person name="Stueber K."/>
            <person name="Theodoulou F.L."/>
            <person name="Tu H."/>
            <person name="Van de Peer Y."/>
            <person name="Verrier P.J."/>
            <person name="Waters E."/>
            <person name="Wood A."/>
            <person name="Yang L."/>
            <person name="Cove D."/>
            <person name="Cuming A."/>
            <person name="Hasebe M."/>
            <person name="Lucas S."/>
            <person name="Mishler D.B."/>
            <person name="Reski R."/>
            <person name="Grigoriev I."/>
            <person name="Quatrano R.S."/>
            <person name="Boore J.L."/>
        </authorList>
    </citation>
    <scope>NUCLEOTIDE SEQUENCE [LARGE SCALE GENOMIC DNA]</scope>
    <source>
        <strain evidence="4 5">cv. Gransden 2004</strain>
    </source>
</reference>
<dbReference type="GO" id="GO:0005509">
    <property type="term" value="F:calcium ion binding"/>
    <property type="evidence" value="ECO:0007669"/>
    <property type="project" value="InterPro"/>
</dbReference>
<dbReference type="AlphaFoldDB" id="A0A2K1IB37"/>
<dbReference type="Proteomes" id="UP000006727">
    <property type="component" value="Chromosome 27"/>
</dbReference>
<evidence type="ECO:0000313" key="3">
    <source>
        <dbReference type="EMBL" id="PNR26490.1"/>
    </source>
</evidence>
<dbReference type="OMA" id="VNDESHF"/>
<proteinExistence type="predicted"/>
<protein>
    <recommendedName>
        <fullName evidence="2">EF-hand domain-containing protein</fullName>
    </recommendedName>
</protein>
<dbReference type="PaxDb" id="3218-PP1S164_61V6.1"/>
<dbReference type="GeneID" id="112278382"/>
<dbReference type="EnsemblPlants" id="Pp3c27_7790V3.2">
    <property type="protein sequence ID" value="PAC:32952455.CDS.1"/>
    <property type="gene ID" value="Pp3c27_7790"/>
</dbReference>
<dbReference type="Gene3D" id="1.10.238.10">
    <property type="entry name" value="EF-hand"/>
    <property type="match status" value="1"/>
</dbReference>
<dbReference type="Gramene" id="Pp3c27_7790V3.2">
    <property type="protein sequence ID" value="PAC:32952455.CDS.1"/>
    <property type="gene ID" value="Pp3c27_7790"/>
</dbReference>
<gene>
    <name evidence="4" type="primary">LOC112278382</name>
    <name evidence="3" type="ORF">PHYPA_031065</name>
</gene>
<dbReference type="PROSITE" id="PS50222">
    <property type="entry name" value="EF_HAND_2"/>
    <property type="match status" value="2"/>
</dbReference>
<reference evidence="4" key="3">
    <citation type="submission" date="2020-12" db="UniProtKB">
        <authorList>
            <consortium name="EnsemblPlants"/>
        </authorList>
    </citation>
    <scope>IDENTIFICATION</scope>
</reference>
<dbReference type="STRING" id="3218.A0A2K1IB37"/>
<dbReference type="InterPro" id="IPR011992">
    <property type="entry name" value="EF-hand-dom_pair"/>
</dbReference>
<dbReference type="EMBL" id="ABEU02000027">
    <property type="protein sequence ID" value="PNR26490.1"/>
    <property type="molecule type" value="Genomic_DNA"/>
</dbReference>
<dbReference type="Pfam" id="PF13499">
    <property type="entry name" value="EF-hand_7"/>
    <property type="match status" value="1"/>
</dbReference>
<accession>A0A2K1IB37</accession>
<dbReference type="EnsemblPlants" id="Pp3c27_7790V3.1">
    <property type="protein sequence ID" value="PAC:32952454.CDS.1"/>
    <property type="gene ID" value="Pp3c27_7790"/>
</dbReference>
<feature type="domain" description="EF-hand" evidence="2">
    <location>
        <begin position="78"/>
        <end position="113"/>
    </location>
</feature>
<reference evidence="3 5" key="2">
    <citation type="journal article" date="2018" name="Plant J.">
        <title>The Physcomitrella patens chromosome-scale assembly reveals moss genome structure and evolution.</title>
        <authorList>
            <person name="Lang D."/>
            <person name="Ullrich K.K."/>
            <person name="Murat F."/>
            <person name="Fuchs J."/>
            <person name="Jenkins J."/>
            <person name="Haas F.B."/>
            <person name="Piednoel M."/>
            <person name="Gundlach H."/>
            <person name="Van Bel M."/>
            <person name="Meyberg R."/>
            <person name="Vives C."/>
            <person name="Morata J."/>
            <person name="Symeonidi A."/>
            <person name="Hiss M."/>
            <person name="Muchero W."/>
            <person name="Kamisugi Y."/>
            <person name="Saleh O."/>
            <person name="Blanc G."/>
            <person name="Decker E.L."/>
            <person name="van Gessel N."/>
            <person name="Grimwood J."/>
            <person name="Hayes R.D."/>
            <person name="Graham S.W."/>
            <person name="Gunter L.E."/>
            <person name="McDaniel S.F."/>
            <person name="Hoernstein S.N.W."/>
            <person name="Larsson A."/>
            <person name="Li F.W."/>
            <person name="Perroud P.F."/>
            <person name="Phillips J."/>
            <person name="Ranjan P."/>
            <person name="Rokshar D.S."/>
            <person name="Rothfels C.J."/>
            <person name="Schneider L."/>
            <person name="Shu S."/>
            <person name="Stevenson D.W."/>
            <person name="Thummler F."/>
            <person name="Tillich M."/>
            <person name="Villarreal Aguilar J.C."/>
            <person name="Widiez T."/>
            <person name="Wong G.K."/>
            <person name="Wymore A."/>
            <person name="Zhang Y."/>
            <person name="Zimmer A.D."/>
            <person name="Quatrano R.S."/>
            <person name="Mayer K.F.X."/>
            <person name="Goodstein D."/>
            <person name="Casacuberta J.M."/>
            <person name="Vandepoele K."/>
            <person name="Reski R."/>
            <person name="Cuming A.C."/>
            <person name="Tuskan G.A."/>
            <person name="Maumus F."/>
            <person name="Salse J."/>
            <person name="Schmutz J."/>
            <person name="Rensing S.A."/>
        </authorList>
    </citation>
    <scope>NUCLEOTIDE SEQUENCE [LARGE SCALE GENOMIC DNA]</scope>
    <source>
        <strain evidence="4 5">cv. Gransden 2004</strain>
    </source>
</reference>
<keyword evidence="1" id="KW-0106">Calcium</keyword>
<dbReference type="SUPFAM" id="SSF47473">
    <property type="entry name" value="EF-hand"/>
    <property type="match status" value="1"/>
</dbReference>
<keyword evidence="5" id="KW-1185">Reference proteome</keyword>
<dbReference type="PANTHER" id="PTHR34574:SF5">
    <property type="entry name" value="CALCIUM-BINDING EF-HAND FAMILY PROTEIN"/>
    <property type="match status" value="1"/>
</dbReference>
<organism evidence="3">
    <name type="scientific">Physcomitrium patens</name>
    <name type="common">Spreading-leaved earth moss</name>
    <name type="synonym">Physcomitrella patens</name>
    <dbReference type="NCBI Taxonomy" id="3218"/>
    <lineage>
        <taxon>Eukaryota</taxon>
        <taxon>Viridiplantae</taxon>
        <taxon>Streptophyta</taxon>
        <taxon>Embryophyta</taxon>
        <taxon>Bryophyta</taxon>
        <taxon>Bryophytina</taxon>
        <taxon>Bryopsida</taxon>
        <taxon>Funariidae</taxon>
        <taxon>Funariales</taxon>
        <taxon>Funariaceae</taxon>
        <taxon>Physcomitrium</taxon>
    </lineage>
</organism>
<dbReference type="PANTHER" id="PTHR34574">
    <property type="entry name" value="CALCIUM-BINDING EF-HAND FAMILY PROTEIN-RELATED"/>
    <property type="match status" value="1"/>
</dbReference>
<dbReference type="RefSeq" id="XP_024367533.1">
    <property type="nucleotide sequence ID" value="XM_024511765.2"/>
</dbReference>
<dbReference type="InterPro" id="IPR018247">
    <property type="entry name" value="EF_Hand_1_Ca_BS"/>
</dbReference>
<sequence length="148" mass="16172">MALEAQKPAGRVVLMDGSMVRSFAEDQAAFNLAVDPLFHELDVNADGVLSRSELRPAFERLNLIDLHFGVPDSKTPAELTALYDSVFQDFDTDHNDTVDLNEFRSSLNQILLAIADGLGSAPLTMVVEDGSLLGTAADHESRDRMKPQ</sequence>
<feature type="domain" description="EF-hand" evidence="2">
    <location>
        <begin position="37"/>
        <end position="64"/>
    </location>
</feature>
<dbReference type="OrthoDB" id="186625at2759"/>
<dbReference type="SMART" id="SM00054">
    <property type="entry name" value="EFh"/>
    <property type="match status" value="2"/>
</dbReference>